<dbReference type="PIRSF" id="PIRSF002741">
    <property type="entry name" value="MppA"/>
    <property type="match status" value="1"/>
</dbReference>
<dbReference type="InterPro" id="IPR000914">
    <property type="entry name" value="SBP_5_dom"/>
</dbReference>
<keyword evidence="3" id="KW-0813">Transport</keyword>
<reference evidence="7 8" key="1">
    <citation type="submission" date="2018-11" db="EMBL/GenBank/DDBJ databases">
        <title>Genome sequencing and assembly of Clostridium tagluense strain A121.</title>
        <authorList>
            <person name="Murakami T."/>
            <person name="Segawa T."/>
            <person name="Shcherbakova V.A."/>
            <person name="Mori H."/>
            <person name="Yoshimura Y."/>
        </authorList>
    </citation>
    <scope>NUCLEOTIDE SEQUENCE [LARGE SCALE GENOMIC DNA]</scope>
    <source>
        <strain evidence="7 8">A121</strain>
    </source>
</reference>
<gene>
    <name evidence="7" type="primary">oppA_4</name>
    <name evidence="7" type="ORF">Ctaglu_45850</name>
</gene>
<evidence type="ECO:0000256" key="5">
    <source>
        <dbReference type="SAM" id="SignalP"/>
    </source>
</evidence>
<evidence type="ECO:0000313" key="7">
    <source>
        <dbReference type="EMBL" id="GCD12962.1"/>
    </source>
</evidence>
<evidence type="ECO:0000256" key="1">
    <source>
        <dbReference type="ARBA" id="ARBA00004196"/>
    </source>
</evidence>
<dbReference type="Gene3D" id="3.40.190.10">
    <property type="entry name" value="Periplasmic binding protein-like II"/>
    <property type="match status" value="1"/>
</dbReference>
<dbReference type="GO" id="GO:0015833">
    <property type="term" value="P:peptide transport"/>
    <property type="evidence" value="ECO:0007669"/>
    <property type="project" value="TreeGrafter"/>
</dbReference>
<proteinExistence type="inferred from homology"/>
<dbReference type="PROSITE" id="PS51257">
    <property type="entry name" value="PROKAR_LIPOPROTEIN"/>
    <property type="match status" value="1"/>
</dbReference>
<evidence type="ECO:0000259" key="6">
    <source>
        <dbReference type="Pfam" id="PF00496"/>
    </source>
</evidence>
<protein>
    <submittedName>
        <fullName evidence="7">Peptide ABC transporter substrate-binding protein</fullName>
    </submittedName>
</protein>
<keyword evidence="4 5" id="KW-0732">Signal</keyword>
<dbReference type="Pfam" id="PF00496">
    <property type="entry name" value="SBP_bac_5"/>
    <property type="match status" value="1"/>
</dbReference>
<sequence length="565" mass="63903">MKTKRLMATLLTLSLTASIALVGCGKKPVAAPETKPGDASAVKMDKSQFLNGYLQAEPKSLDPSIATDKYSTETLVNCMEGLTRIEQDKDGKDVIKPAGAEKWETNADKTVWTFHLRDFKWSDGKAVTAQDFEFAIKRALDPKTASTYAFILFPLKNAKAYNSKKAKAEEVGIKAIDAKTVQFTLDKACPYFLDLTYFKVMYPQREDIVKASGEKFGTEANTMIYNGPFILKNWAHQSKMEFEKNPNYWDKDSVKLDKLTLSILKDEAARMNSLSSGVIDYVLADKTEWVERFKASNKFDVSTFNEPSESYTYFNQKNKYFKNAKIRQAFSLAIDREQLVKVIYKGLAQPAYGWCPPTLQIGGKDYREKVALEPVKEFKAANPDAKKLLIEGLKEIGENPDPAKATFSYLEAGTDAKHRETAEYNQEMYKKNLGIDLKVEYVDWAIAQKRSDAFDYQMTGVAWTGDYNDPNTFFDLFMTGANQIATGWSNPKYDNLIKEAANTIEPEKRTASFKQAEKILLVDDAVIAPSVYRVKNNFRAKYVKNVMSPLFGANDFKYTYTEGRK</sequence>
<dbReference type="PANTHER" id="PTHR30290:SF10">
    <property type="entry name" value="PERIPLASMIC OLIGOPEPTIDE-BINDING PROTEIN-RELATED"/>
    <property type="match status" value="1"/>
</dbReference>
<dbReference type="AlphaFoldDB" id="A0A401UTS4"/>
<keyword evidence="8" id="KW-1185">Reference proteome</keyword>
<feature type="chain" id="PRO_5038611637" evidence="5">
    <location>
        <begin position="23"/>
        <end position="565"/>
    </location>
</feature>
<dbReference type="PANTHER" id="PTHR30290">
    <property type="entry name" value="PERIPLASMIC BINDING COMPONENT OF ABC TRANSPORTER"/>
    <property type="match status" value="1"/>
</dbReference>
<dbReference type="InterPro" id="IPR030678">
    <property type="entry name" value="Peptide/Ni-bd"/>
</dbReference>
<evidence type="ECO:0000256" key="2">
    <source>
        <dbReference type="ARBA" id="ARBA00005695"/>
    </source>
</evidence>
<dbReference type="Gene3D" id="3.10.105.10">
    <property type="entry name" value="Dipeptide-binding Protein, Domain 3"/>
    <property type="match status" value="1"/>
</dbReference>
<name>A0A401UTS4_9CLOT</name>
<evidence type="ECO:0000313" key="8">
    <source>
        <dbReference type="Proteomes" id="UP000287872"/>
    </source>
</evidence>
<dbReference type="GO" id="GO:0030288">
    <property type="term" value="C:outer membrane-bounded periplasmic space"/>
    <property type="evidence" value="ECO:0007669"/>
    <property type="project" value="UniProtKB-ARBA"/>
</dbReference>
<dbReference type="Gene3D" id="3.90.76.10">
    <property type="entry name" value="Dipeptide-binding Protein, Domain 1"/>
    <property type="match status" value="1"/>
</dbReference>
<dbReference type="FunFam" id="3.90.76.10:FF:000001">
    <property type="entry name" value="Oligopeptide ABC transporter substrate-binding protein"/>
    <property type="match status" value="1"/>
</dbReference>
<feature type="domain" description="Solute-binding protein family 5" evidence="6">
    <location>
        <begin position="95"/>
        <end position="482"/>
    </location>
</feature>
<comment type="caution">
    <text evidence="7">The sequence shown here is derived from an EMBL/GenBank/DDBJ whole genome shotgun (WGS) entry which is preliminary data.</text>
</comment>
<evidence type="ECO:0000256" key="3">
    <source>
        <dbReference type="ARBA" id="ARBA00022448"/>
    </source>
</evidence>
<dbReference type="GO" id="GO:1904680">
    <property type="term" value="F:peptide transmembrane transporter activity"/>
    <property type="evidence" value="ECO:0007669"/>
    <property type="project" value="TreeGrafter"/>
</dbReference>
<dbReference type="RefSeq" id="WP_125006071.1">
    <property type="nucleotide sequence ID" value="NZ_BHYK01000047.1"/>
</dbReference>
<dbReference type="FunFam" id="3.10.105.10:FF:000001">
    <property type="entry name" value="Oligopeptide ABC transporter, oligopeptide-binding protein"/>
    <property type="match status" value="1"/>
</dbReference>
<dbReference type="InterPro" id="IPR039424">
    <property type="entry name" value="SBP_5"/>
</dbReference>
<dbReference type="EMBL" id="BHYK01000047">
    <property type="protein sequence ID" value="GCD12962.1"/>
    <property type="molecule type" value="Genomic_DNA"/>
</dbReference>
<dbReference type="SUPFAM" id="SSF53850">
    <property type="entry name" value="Periplasmic binding protein-like II"/>
    <property type="match status" value="1"/>
</dbReference>
<dbReference type="CDD" id="cd08504">
    <property type="entry name" value="PBP2_OppA"/>
    <property type="match status" value="1"/>
</dbReference>
<dbReference type="OrthoDB" id="9801912at2"/>
<dbReference type="Proteomes" id="UP000287872">
    <property type="component" value="Unassembled WGS sequence"/>
</dbReference>
<comment type="subcellular location">
    <subcellularLocation>
        <location evidence="1">Cell envelope</location>
    </subcellularLocation>
</comment>
<evidence type="ECO:0000256" key="4">
    <source>
        <dbReference type="ARBA" id="ARBA00022729"/>
    </source>
</evidence>
<dbReference type="GO" id="GO:0043190">
    <property type="term" value="C:ATP-binding cassette (ABC) transporter complex"/>
    <property type="evidence" value="ECO:0007669"/>
    <property type="project" value="InterPro"/>
</dbReference>
<organism evidence="7 8">
    <name type="scientific">Clostridium tagluense</name>
    <dbReference type="NCBI Taxonomy" id="360422"/>
    <lineage>
        <taxon>Bacteria</taxon>
        <taxon>Bacillati</taxon>
        <taxon>Bacillota</taxon>
        <taxon>Clostridia</taxon>
        <taxon>Eubacteriales</taxon>
        <taxon>Clostridiaceae</taxon>
        <taxon>Clostridium</taxon>
    </lineage>
</organism>
<accession>A0A401UTS4</accession>
<feature type="signal peptide" evidence="5">
    <location>
        <begin position="1"/>
        <end position="22"/>
    </location>
</feature>
<comment type="similarity">
    <text evidence="2">Belongs to the bacterial solute-binding protein 5 family.</text>
</comment>